<dbReference type="Gene3D" id="3.50.50.60">
    <property type="entry name" value="FAD/NAD(P)-binding domain"/>
    <property type="match status" value="2"/>
</dbReference>
<dbReference type="OrthoDB" id="74360at2759"/>
<evidence type="ECO:0000313" key="5">
    <source>
        <dbReference type="Proteomes" id="UP000027920"/>
    </source>
</evidence>
<dbReference type="RefSeq" id="XP_013256122.1">
    <property type="nucleotide sequence ID" value="XM_013400668.1"/>
</dbReference>
<evidence type="ECO:0000256" key="3">
    <source>
        <dbReference type="SAM" id="MobiDB-lite"/>
    </source>
</evidence>
<dbReference type="HOGENOM" id="CLU_006937_3_2_1"/>
<gene>
    <name evidence="4" type="ORF">A1O9_10507</name>
</gene>
<accession>A0A072P1H2</accession>
<dbReference type="GeneID" id="25285411"/>
<protein>
    <recommendedName>
        <fullName evidence="6">FAD/NAD(P)-binding domain-containing protein</fullName>
    </recommendedName>
</protein>
<evidence type="ECO:0000256" key="2">
    <source>
        <dbReference type="ARBA" id="ARBA00010139"/>
    </source>
</evidence>
<sequence length="420" mass="47160">MFTENGLLEPYEVQVMETKDGSKSSDCAQVNAAVAKYPDVKSYASPNDTAIRDAPSWTPQRKLKVITIGAGFSGLIFAHKLQHEHGEFHELVDHEIYEARENIGATWLAFPFDPKPDWTQFYATGADIPAYIESTVKNGTWIAIEKTFVEYADILVSGQGVLNNWRWPDIEGLSTFEGDKCHSAAWDHDFDYSEKTIAVIGNGSSGVQIIPKLAELPKTKVIAFQRTPNYVSTPLPPGNLMGREGDVSNNPTFTEEDKKRFRDETEFHRDYRRRTIHQINSAFKMFLKGSTANEAITDAARKQMTMRLKNDADLCSNLIPDWGLGCRRITPGEGYLESLTRANVKLVNSSVVKATANSITTADGQTFDVDVIVCATGFDVSLRLQWNMVGRKNVDLRKEWEVDPESYGEWLNSNNWLDPC</sequence>
<reference evidence="4 5" key="1">
    <citation type="submission" date="2013-03" db="EMBL/GenBank/DDBJ databases">
        <title>The Genome Sequence of Exophiala aquamarina CBS 119918.</title>
        <authorList>
            <consortium name="The Broad Institute Genomics Platform"/>
            <person name="Cuomo C."/>
            <person name="de Hoog S."/>
            <person name="Gorbushina A."/>
            <person name="Walker B."/>
            <person name="Young S.K."/>
            <person name="Zeng Q."/>
            <person name="Gargeya S."/>
            <person name="Fitzgerald M."/>
            <person name="Haas B."/>
            <person name="Abouelleil A."/>
            <person name="Allen A.W."/>
            <person name="Alvarado L."/>
            <person name="Arachchi H.M."/>
            <person name="Berlin A.M."/>
            <person name="Chapman S.B."/>
            <person name="Gainer-Dewar J."/>
            <person name="Goldberg J."/>
            <person name="Griggs A."/>
            <person name="Gujja S."/>
            <person name="Hansen M."/>
            <person name="Howarth C."/>
            <person name="Imamovic A."/>
            <person name="Ireland A."/>
            <person name="Larimer J."/>
            <person name="McCowan C."/>
            <person name="Murphy C."/>
            <person name="Pearson M."/>
            <person name="Poon T.W."/>
            <person name="Priest M."/>
            <person name="Roberts A."/>
            <person name="Saif S."/>
            <person name="Shea T."/>
            <person name="Sisk P."/>
            <person name="Sykes S."/>
            <person name="Wortman J."/>
            <person name="Nusbaum C."/>
            <person name="Birren B."/>
        </authorList>
    </citation>
    <scope>NUCLEOTIDE SEQUENCE [LARGE SCALE GENOMIC DNA]</scope>
    <source>
        <strain evidence="4 5">CBS 119918</strain>
    </source>
</reference>
<evidence type="ECO:0000256" key="1">
    <source>
        <dbReference type="ARBA" id="ARBA00001974"/>
    </source>
</evidence>
<dbReference type="PANTHER" id="PTHR42877:SF2">
    <property type="entry name" value="FAD_NAD(P)-BINDING DOMAIN-CONTAINING PROTEIN"/>
    <property type="match status" value="1"/>
</dbReference>
<organism evidence="4 5">
    <name type="scientific">Exophiala aquamarina CBS 119918</name>
    <dbReference type="NCBI Taxonomy" id="1182545"/>
    <lineage>
        <taxon>Eukaryota</taxon>
        <taxon>Fungi</taxon>
        <taxon>Dikarya</taxon>
        <taxon>Ascomycota</taxon>
        <taxon>Pezizomycotina</taxon>
        <taxon>Eurotiomycetes</taxon>
        <taxon>Chaetothyriomycetidae</taxon>
        <taxon>Chaetothyriales</taxon>
        <taxon>Herpotrichiellaceae</taxon>
        <taxon>Exophiala</taxon>
    </lineage>
</organism>
<dbReference type="PANTHER" id="PTHR42877">
    <property type="entry name" value="L-ORNITHINE N(5)-MONOOXYGENASE-RELATED"/>
    <property type="match status" value="1"/>
</dbReference>
<keyword evidence="5" id="KW-1185">Reference proteome</keyword>
<dbReference type="InterPro" id="IPR051209">
    <property type="entry name" value="FAD-bind_Monooxygenase_sf"/>
</dbReference>
<proteinExistence type="inferred from homology"/>
<feature type="region of interest" description="Disordered" evidence="3">
    <location>
        <begin position="233"/>
        <end position="257"/>
    </location>
</feature>
<dbReference type="STRING" id="1182545.A0A072P1H2"/>
<comment type="caution">
    <text evidence="4">The sequence shown here is derived from an EMBL/GenBank/DDBJ whole genome shotgun (WGS) entry which is preliminary data.</text>
</comment>
<dbReference type="VEuPathDB" id="FungiDB:A1O9_10507"/>
<comment type="similarity">
    <text evidence="2">Belongs to the FAD-binding monooxygenase family.</text>
</comment>
<dbReference type="SUPFAM" id="SSF51905">
    <property type="entry name" value="FAD/NAD(P)-binding domain"/>
    <property type="match status" value="2"/>
</dbReference>
<dbReference type="AlphaFoldDB" id="A0A072P1H2"/>
<comment type="cofactor">
    <cofactor evidence="1">
        <name>FAD</name>
        <dbReference type="ChEBI" id="CHEBI:57692"/>
    </cofactor>
</comment>
<name>A0A072P1H2_9EURO</name>
<dbReference type="InterPro" id="IPR036188">
    <property type="entry name" value="FAD/NAD-bd_sf"/>
</dbReference>
<dbReference type="Proteomes" id="UP000027920">
    <property type="component" value="Unassembled WGS sequence"/>
</dbReference>
<dbReference type="EMBL" id="AMGV01000013">
    <property type="protein sequence ID" value="KEF53532.1"/>
    <property type="molecule type" value="Genomic_DNA"/>
</dbReference>
<evidence type="ECO:0000313" key="4">
    <source>
        <dbReference type="EMBL" id="KEF53532.1"/>
    </source>
</evidence>
<evidence type="ECO:0008006" key="6">
    <source>
        <dbReference type="Google" id="ProtNLM"/>
    </source>
</evidence>